<accession>A0AB34YVE9</accession>
<keyword evidence="2" id="KW-1185">Reference proteome</keyword>
<reference evidence="1 2" key="1">
    <citation type="submission" date="2020-08" db="EMBL/GenBank/DDBJ databases">
        <title>Genomic Encyclopedia of Type Strains, Phase IV (KMG-IV): sequencing the most valuable type-strain genomes for metagenomic binning, comparative biology and taxonomic classification.</title>
        <authorList>
            <person name="Goeker M."/>
        </authorList>
    </citation>
    <scope>NUCLEOTIDE SEQUENCE [LARGE SCALE GENOMIC DNA]</scope>
    <source>
        <strain evidence="1 2">DSM 23868</strain>
    </source>
</reference>
<dbReference type="AlphaFoldDB" id="A0AB34YVE9"/>
<evidence type="ECO:0000313" key="2">
    <source>
        <dbReference type="Proteomes" id="UP000553980"/>
    </source>
</evidence>
<organism evidence="1 2">
    <name type="scientific">Brucella pecoris</name>
    <dbReference type="NCBI Taxonomy" id="867683"/>
    <lineage>
        <taxon>Bacteria</taxon>
        <taxon>Pseudomonadati</taxon>
        <taxon>Pseudomonadota</taxon>
        <taxon>Alphaproteobacteria</taxon>
        <taxon>Hyphomicrobiales</taxon>
        <taxon>Brucellaceae</taxon>
        <taxon>Brucella/Ochrobactrum group</taxon>
        <taxon>Brucella</taxon>
    </lineage>
</organism>
<gene>
    <name evidence="1" type="ORF">GGQ79_003295</name>
</gene>
<evidence type="ECO:0000313" key="1">
    <source>
        <dbReference type="EMBL" id="MBB4094760.1"/>
    </source>
</evidence>
<name>A0AB34YVE9_9HYPH</name>
<dbReference type="Proteomes" id="UP000553980">
    <property type="component" value="Unassembled WGS sequence"/>
</dbReference>
<proteinExistence type="predicted"/>
<comment type="caution">
    <text evidence="1">The sequence shown here is derived from an EMBL/GenBank/DDBJ whole genome shotgun (WGS) entry which is preliminary data.</text>
</comment>
<protein>
    <submittedName>
        <fullName evidence="1">Uncharacterized protein</fullName>
    </submittedName>
</protein>
<sequence length="42" mass="4858">MSVVKKSIATIKAYTLWLLNLRIVRSINRSDFWIDAASFETV</sequence>
<dbReference type="EMBL" id="JACIEX010000007">
    <property type="protein sequence ID" value="MBB4094760.1"/>
    <property type="molecule type" value="Genomic_DNA"/>
</dbReference>